<feature type="transmembrane region" description="Helical" evidence="2">
    <location>
        <begin position="109"/>
        <end position="129"/>
    </location>
</feature>
<proteinExistence type="predicted"/>
<evidence type="ECO:0000313" key="5">
    <source>
        <dbReference type="EMBL" id="MDR7341289.1"/>
    </source>
</evidence>
<reference evidence="4" key="1">
    <citation type="submission" date="2022-12" db="EMBL/GenBank/DDBJ databases">
        <title>Gycomyces niveus sp.nov., a novel actinomycete isolated from soil in Shouguang.</title>
        <authorList>
            <person name="Yang X."/>
        </authorList>
    </citation>
    <scope>NUCLEOTIDE SEQUENCE</scope>
    <source>
        <strain evidence="4">DSM 44724</strain>
    </source>
</reference>
<dbReference type="Proteomes" id="UP001145799">
    <property type="component" value="Unassembled WGS sequence"/>
</dbReference>
<reference evidence="5 7" key="2">
    <citation type="submission" date="2023-07" db="EMBL/GenBank/DDBJ databases">
        <title>Sequencing the genomes of 1000 actinobacteria strains.</title>
        <authorList>
            <person name="Klenk H.-P."/>
        </authorList>
    </citation>
    <scope>NUCLEOTIDE SEQUENCE [LARGE SCALE GENOMIC DNA]</scope>
    <source>
        <strain evidence="5 7">DSM 44724</strain>
    </source>
</reference>
<keyword evidence="2" id="KW-0812">Transmembrane</keyword>
<feature type="transmembrane region" description="Helical" evidence="2">
    <location>
        <begin position="81"/>
        <end position="103"/>
    </location>
</feature>
<evidence type="ECO:0000313" key="7">
    <source>
        <dbReference type="Proteomes" id="UP001183604"/>
    </source>
</evidence>
<dbReference type="EMBL" id="JAVDYD010000001">
    <property type="protein sequence ID" value="MDR7341289.1"/>
    <property type="molecule type" value="Genomic_DNA"/>
</dbReference>
<sequence length="214" mass="22557">MDRAHEHHTAHEHHDHEGHAGHAGHAERNPNDHAAHEGHDHAAHAGHVATDHSAHAGHEHHAAHGAQPNPASWGMAASATLHCLTGCAIGEVLGVVIGTALGWHGAATIVLAIALAFLFGYALTMRGVMRAGLSLKDAFKVALAADTISIAVMEIVDNGFILAIPGAMEMGLADVWFWVTLAAALAIAFVVTVPINRWLISRGKGHAVVHRHHH</sequence>
<feature type="transmembrane region" description="Helical" evidence="2">
    <location>
        <begin position="141"/>
        <end position="163"/>
    </location>
</feature>
<protein>
    <submittedName>
        <fullName evidence="4">DUF4396 domain-containing protein</fullName>
    </submittedName>
</protein>
<feature type="domain" description="DUF4396" evidence="3">
    <location>
        <begin position="72"/>
        <end position="205"/>
    </location>
</feature>
<feature type="region of interest" description="Disordered" evidence="1">
    <location>
        <begin position="1"/>
        <end position="70"/>
    </location>
</feature>
<evidence type="ECO:0000313" key="4">
    <source>
        <dbReference type="EMBL" id="MDA1383720.1"/>
    </source>
</evidence>
<evidence type="ECO:0000256" key="1">
    <source>
        <dbReference type="SAM" id="MobiDB-lite"/>
    </source>
</evidence>
<dbReference type="RefSeq" id="WP_270119902.1">
    <property type="nucleotide sequence ID" value="NZ_BAAAOM010000001.1"/>
</dbReference>
<evidence type="ECO:0000256" key="2">
    <source>
        <dbReference type="SAM" id="Phobius"/>
    </source>
</evidence>
<name>A0A9X3PGY1_9ACTN</name>
<dbReference type="AlphaFoldDB" id="A0A9X3PGY1"/>
<accession>A0A9X3PGY1</accession>
<comment type="caution">
    <text evidence="4">The sequence shown here is derived from an EMBL/GenBank/DDBJ whole genome shotgun (WGS) entry which is preliminary data.</text>
</comment>
<dbReference type="EMBL" id="JAPZVQ010000001">
    <property type="protein sequence ID" value="MDA1383720.1"/>
    <property type="molecule type" value="Genomic_DNA"/>
</dbReference>
<keyword evidence="2" id="KW-1133">Transmembrane helix</keyword>
<organism evidence="4 6">
    <name type="scientific">Glycomyces lechevalierae</name>
    <dbReference type="NCBI Taxonomy" id="256034"/>
    <lineage>
        <taxon>Bacteria</taxon>
        <taxon>Bacillati</taxon>
        <taxon>Actinomycetota</taxon>
        <taxon>Actinomycetes</taxon>
        <taxon>Glycomycetales</taxon>
        <taxon>Glycomycetaceae</taxon>
        <taxon>Glycomyces</taxon>
    </lineage>
</organism>
<dbReference type="Pfam" id="PF14342">
    <property type="entry name" value="DUF4396"/>
    <property type="match status" value="1"/>
</dbReference>
<keyword evidence="7" id="KW-1185">Reference proteome</keyword>
<feature type="transmembrane region" description="Helical" evidence="2">
    <location>
        <begin position="175"/>
        <end position="195"/>
    </location>
</feature>
<feature type="compositionally biased region" description="Basic and acidic residues" evidence="1">
    <location>
        <begin position="1"/>
        <end position="62"/>
    </location>
</feature>
<evidence type="ECO:0000313" key="6">
    <source>
        <dbReference type="Proteomes" id="UP001145799"/>
    </source>
</evidence>
<dbReference type="Proteomes" id="UP001183604">
    <property type="component" value="Unassembled WGS sequence"/>
</dbReference>
<evidence type="ECO:0000259" key="3">
    <source>
        <dbReference type="Pfam" id="PF14342"/>
    </source>
</evidence>
<keyword evidence="2" id="KW-0472">Membrane</keyword>
<dbReference type="InterPro" id="IPR025509">
    <property type="entry name" value="DUF4396"/>
</dbReference>
<gene>
    <name evidence="5" type="ORF">J2S69_005008</name>
    <name evidence="4" type="ORF">O2L01_01890</name>
</gene>